<keyword evidence="1" id="KW-0812">Transmembrane</keyword>
<feature type="transmembrane region" description="Helical" evidence="1">
    <location>
        <begin position="12"/>
        <end position="30"/>
    </location>
</feature>
<evidence type="ECO:0000313" key="3">
    <source>
        <dbReference type="Proteomes" id="UP000654401"/>
    </source>
</evidence>
<dbReference type="AlphaFoldDB" id="A0A8J6PBB2"/>
<proteinExistence type="predicted"/>
<keyword evidence="1" id="KW-0472">Membrane</keyword>
<reference evidence="2 3" key="1">
    <citation type="submission" date="2020-08" db="EMBL/GenBank/DDBJ databases">
        <title>Bridging the membrane lipid divide: bacteria of the FCB group superphylum have the potential to synthesize archaeal ether lipids.</title>
        <authorList>
            <person name="Villanueva L."/>
            <person name="Von Meijenfeldt F.A.B."/>
            <person name="Westbye A.B."/>
            <person name="Yadav S."/>
            <person name="Hopmans E.C."/>
            <person name="Dutilh B.E."/>
            <person name="Sinninghe Damste J.S."/>
        </authorList>
    </citation>
    <scope>NUCLEOTIDE SEQUENCE [LARGE SCALE GENOMIC DNA]</scope>
    <source>
        <strain evidence="2">NIOZ-UU100</strain>
    </source>
</reference>
<evidence type="ECO:0000256" key="1">
    <source>
        <dbReference type="SAM" id="Phobius"/>
    </source>
</evidence>
<gene>
    <name evidence="2" type="ORF">H8D24_06220</name>
</gene>
<dbReference type="InterPro" id="IPR018643">
    <property type="entry name" value="DUF2069_membrane"/>
</dbReference>
<organism evidence="2 3">
    <name type="scientific">Candidatus Thiopontia autotrophica</name>
    <dbReference type="NCBI Taxonomy" id="2841688"/>
    <lineage>
        <taxon>Bacteria</taxon>
        <taxon>Pseudomonadati</taxon>
        <taxon>Pseudomonadota</taxon>
        <taxon>Gammaproteobacteria</taxon>
        <taxon>Candidatus Thiopontia</taxon>
    </lineage>
</organism>
<comment type="caution">
    <text evidence="2">The sequence shown here is derived from an EMBL/GenBank/DDBJ whole genome shotgun (WGS) entry which is preliminary data.</text>
</comment>
<dbReference type="Pfam" id="PF09842">
    <property type="entry name" value="DUF2069"/>
    <property type="match status" value="1"/>
</dbReference>
<feature type="transmembrane region" description="Helical" evidence="1">
    <location>
        <begin position="66"/>
        <end position="85"/>
    </location>
</feature>
<evidence type="ECO:0000313" key="2">
    <source>
        <dbReference type="EMBL" id="MBC8519982.1"/>
    </source>
</evidence>
<protein>
    <submittedName>
        <fullName evidence="2">DUF2069 domain-containing protein</fullName>
    </submittedName>
</protein>
<dbReference type="EMBL" id="JACNFK010000031">
    <property type="protein sequence ID" value="MBC8519982.1"/>
    <property type="molecule type" value="Genomic_DNA"/>
</dbReference>
<dbReference type="Proteomes" id="UP000654401">
    <property type="component" value="Unassembled WGS sequence"/>
</dbReference>
<keyword evidence="1" id="KW-1133">Transmembrane helix</keyword>
<feature type="transmembrane region" description="Helical" evidence="1">
    <location>
        <begin position="36"/>
        <end position="54"/>
    </location>
</feature>
<accession>A0A8J6PBB2</accession>
<feature type="transmembrane region" description="Helical" evidence="1">
    <location>
        <begin position="91"/>
        <end position="111"/>
    </location>
</feature>
<name>A0A8J6PBB2_9GAMM</name>
<sequence>MANSKQKIFRFMVLISYFALIAHLMLWNIWLGPSHYFPVAMTLIVMVVPLLLPLRGILHGRAYTHAWTGFLALLYFIHGIGDFVINPPERIYSGIEIALSLTLFFGCAFYARITGKSEAR</sequence>